<protein>
    <recommendedName>
        <fullName evidence="3">DUF2170 family protein</fullName>
    </recommendedName>
</protein>
<comment type="caution">
    <text evidence="1">The sequence shown here is derived from an EMBL/GenBank/DDBJ whole genome shotgun (WGS) entry which is preliminary data.</text>
</comment>
<proteinExistence type="predicted"/>
<evidence type="ECO:0000313" key="1">
    <source>
        <dbReference type="EMBL" id="RBP51011.1"/>
    </source>
</evidence>
<dbReference type="RefSeq" id="WP_113953816.1">
    <property type="nucleotide sequence ID" value="NZ_QNRT01000002.1"/>
</dbReference>
<organism evidence="1 2">
    <name type="scientific">Arenicella xantha</name>
    <dbReference type="NCBI Taxonomy" id="644221"/>
    <lineage>
        <taxon>Bacteria</taxon>
        <taxon>Pseudomonadati</taxon>
        <taxon>Pseudomonadota</taxon>
        <taxon>Gammaproteobacteria</taxon>
        <taxon>Arenicellales</taxon>
        <taxon>Arenicellaceae</taxon>
        <taxon>Arenicella</taxon>
    </lineage>
</organism>
<dbReference type="Pfam" id="PF09938">
    <property type="entry name" value="DUF2170"/>
    <property type="match status" value="1"/>
</dbReference>
<dbReference type="InParanoid" id="A0A395JK00"/>
<keyword evidence="2" id="KW-1185">Reference proteome</keyword>
<sequence length="208" mass="23360">MTKKSSAEYQREYRRRLREQGLVKKEVWVLPDNSKQLSAFEQELRKPQLNHTAGLTTGESHMNEKAAHRWTTESLFTALKERPAFSNGSCSIEIIDGIDSSIVILMHQYGDLPIFITAGGEQILAEAVLFSVNDVADTSKFNEYVLRTHKYLPLSTISIETDLEHGDYYHMFGALSSSSSINAVVLEVETLAENVIQATEAFKAFLTV</sequence>
<dbReference type="FunCoup" id="A0A395JK00">
    <property type="interactions" value="54"/>
</dbReference>
<dbReference type="Proteomes" id="UP000253083">
    <property type="component" value="Unassembled WGS sequence"/>
</dbReference>
<dbReference type="EMBL" id="QNRT01000002">
    <property type="protein sequence ID" value="RBP51011.1"/>
    <property type="molecule type" value="Genomic_DNA"/>
</dbReference>
<gene>
    <name evidence="1" type="ORF">DFR28_102428</name>
</gene>
<dbReference type="OrthoDB" id="7677665at2"/>
<name>A0A395JK00_9GAMM</name>
<accession>A0A395JK00</accession>
<reference evidence="1 2" key="1">
    <citation type="submission" date="2018-06" db="EMBL/GenBank/DDBJ databases">
        <title>Genomic Encyclopedia of Type Strains, Phase IV (KMG-IV): sequencing the most valuable type-strain genomes for metagenomic binning, comparative biology and taxonomic classification.</title>
        <authorList>
            <person name="Goeker M."/>
        </authorList>
    </citation>
    <scope>NUCLEOTIDE SEQUENCE [LARGE SCALE GENOMIC DNA]</scope>
    <source>
        <strain evidence="1 2">DSM 24032</strain>
    </source>
</reference>
<evidence type="ECO:0008006" key="3">
    <source>
        <dbReference type="Google" id="ProtNLM"/>
    </source>
</evidence>
<dbReference type="AlphaFoldDB" id="A0A395JK00"/>
<dbReference type="InterPro" id="IPR019231">
    <property type="entry name" value="DUF2170"/>
</dbReference>
<evidence type="ECO:0000313" key="2">
    <source>
        <dbReference type="Proteomes" id="UP000253083"/>
    </source>
</evidence>